<sequence length="145" mass="15776">MSDTKTGFSNAERDAMKQRAAELKAMKGVKGSAKKAKELDACLAAIDGLEGTDRSIAERLHVIVSEEAPHFDAKTWYGFPTYAKDGKNIVFFQPASKFGTRYGSVSFDEHAALDDGEIWPVAYAVVTMTADVETKLRGLVRRAAG</sequence>
<dbReference type="AlphaFoldDB" id="A0A4R8XJS7"/>
<dbReference type="OrthoDB" id="32458at2"/>
<evidence type="ECO:0000313" key="1">
    <source>
        <dbReference type="EMBL" id="TFC75844.1"/>
    </source>
</evidence>
<name>A0A4R8XJS7_9MICO</name>
<evidence type="ECO:0000313" key="2">
    <source>
        <dbReference type="Proteomes" id="UP000298433"/>
    </source>
</evidence>
<dbReference type="Proteomes" id="UP000298433">
    <property type="component" value="Unassembled WGS sequence"/>
</dbReference>
<comment type="caution">
    <text evidence="1">The sequence shown here is derived from an EMBL/GenBank/DDBJ whole genome shotgun (WGS) entry which is preliminary data.</text>
</comment>
<evidence type="ECO:0008006" key="3">
    <source>
        <dbReference type="Google" id="ProtNLM"/>
    </source>
</evidence>
<accession>A0A4R8XJS7</accession>
<dbReference type="EMBL" id="SOGN01000071">
    <property type="protein sequence ID" value="TFC75844.1"/>
    <property type="molecule type" value="Genomic_DNA"/>
</dbReference>
<protein>
    <recommendedName>
        <fullName evidence="3">DUF1801 domain-containing protein</fullName>
    </recommendedName>
</protein>
<dbReference type="RefSeq" id="WP_134371328.1">
    <property type="nucleotide sequence ID" value="NZ_SOGN01000071.1"/>
</dbReference>
<reference evidence="1 2" key="1">
    <citation type="submission" date="2019-03" db="EMBL/GenBank/DDBJ databases">
        <title>Genomics of glacier-inhabiting Cryobacterium strains.</title>
        <authorList>
            <person name="Liu Q."/>
            <person name="Xin Y.-H."/>
        </authorList>
    </citation>
    <scope>NUCLEOTIDE SEQUENCE [LARGE SCALE GENOMIC DNA]</scope>
    <source>
        <strain evidence="1 2">TMT2-48-2</strain>
    </source>
</reference>
<gene>
    <name evidence="1" type="ORF">E3T23_15000</name>
</gene>
<dbReference type="SUPFAM" id="SSF159888">
    <property type="entry name" value="YdhG-like"/>
    <property type="match status" value="1"/>
</dbReference>
<keyword evidence="2" id="KW-1185">Reference proteome</keyword>
<proteinExistence type="predicted"/>
<organism evidence="1 2">
    <name type="scientific">Cryobacterium cheniae</name>
    <dbReference type="NCBI Taxonomy" id="1259262"/>
    <lineage>
        <taxon>Bacteria</taxon>
        <taxon>Bacillati</taxon>
        <taxon>Actinomycetota</taxon>
        <taxon>Actinomycetes</taxon>
        <taxon>Micrococcales</taxon>
        <taxon>Microbacteriaceae</taxon>
        <taxon>Cryobacterium</taxon>
    </lineage>
</organism>